<organism evidence="1 2">
    <name type="scientific">Rotaria magnacalcarata</name>
    <dbReference type="NCBI Taxonomy" id="392030"/>
    <lineage>
        <taxon>Eukaryota</taxon>
        <taxon>Metazoa</taxon>
        <taxon>Spiralia</taxon>
        <taxon>Gnathifera</taxon>
        <taxon>Rotifera</taxon>
        <taxon>Eurotatoria</taxon>
        <taxon>Bdelloidea</taxon>
        <taxon>Philodinida</taxon>
        <taxon>Philodinidae</taxon>
        <taxon>Rotaria</taxon>
    </lineage>
</organism>
<dbReference type="AlphaFoldDB" id="A0A8S3E3K5"/>
<sequence>MPHQSDTASHCVVQWEDNKDQYAIVDTKRSKTVSTLKIGITT</sequence>
<name>A0A8S3E3K5_9BILA</name>
<reference evidence="1" key="1">
    <citation type="submission" date="2021-02" db="EMBL/GenBank/DDBJ databases">
        <authorList>
            <person name="Nowell W R."/>
        </authorList>
    </citation>
    <scope>NUCLEOTIDE SEQUENCE</scope>
</reference>
<comment type="caution">
    <text evidence="1">The sequence shown here is derived from an EMBL/GenBank/DDBJ whole genome shotgun (WGS) entry which is preliminary data.</text>
</comment>
<feature type="non-terminal residue" evidence="1">
    <location>
        <position position="42"/>
    </location>
</feature>
<evidence type="ECO:0000313" key="1">
    <source>
        <dbReference type="EMBL" id="CAF5058804.1"/>
    </source>
</evidence>
<dbReference type="Proteomes" id="UP000676336">
    <property type="component" value="Unassembled WGS sequence"/>
</dbReference>
<proteinExistence type="predicted"/>
<dbReference type="EMBL" id="CAJOBI010228459">
    <property type="protein sequence ID" value="CAF5058804.1"/>
    <property type="molecule type" value="Genomic_DNA"/>
</dbReference>
<gene>
    <name evidence="1" type="ORF">SMN809_LOCUS59633</name>
</gene>
<protein>
    <submittedName>
        <fullName evidence="1">Uncharacterized protein</fullName>
    </submittedName>
</protein>
<accession>A0A8S3E3K5</accession>
<evidence type="ECO:0000313" key="2">
    <source>
        <dbReference type="Proteomes" id="UP000676336"/>
    </source>
</evidence>